<proteinExistence type="predicted"/>
<dbReference type="Gene3D" id="3.40.33.10">
    <property type="entry name" value="CAP"/>
    <property type="match status" value="1"/>
</dbReference>
<keyword evidence="2" id="KW-0732">Signal</keyword>
<sequence length="238" mass="24979">MFKSIAVLALAGSAIARPALEARKLKTVVHTVVVTKTEIVTYTGVPKPSSQAPVYTPTPEAPKPAPSSKKEEYVVVTPTPKPSSKAPEYTPAPKPSSTQVYAPPAPPANNGYAAIVDEYRKKLGLGSLTVDSKLEANARDTAIAGNGDMVHKLNPGTFAQVLAPGSLDNFKSPFLGAWLCERPDLPGIAAECPAAMQGWIHTSTGHVDIITSKSYTKYGCADSKAQVGGKSILCCDFA</sequence>
<dbReference type="InterPro" id="IPR035940">
    <property type="entry name" value="CAP_sf"/>
</dbReference>
<evidence type="ECO:0000313" key="5">
    <source>
        <dbReference type="Proteomes" id="UP000700596"/>
    </source>
</evidence>
<protein>
    <recommendedName>
        <fullName evidence="3">SCP domain-containing protein</fullName>
    </recommendedName>
</protein>
<accession>A0A9P9ELC9</accession>
<dbReference type="AlphaFoldDB" id="A0A9P9ELC9"/>
<gene>
    <name evidence="4" type="ORF">B0J11DRAFT_574982</name>
</gene>
<evidence type="ECO:0000313" key="4">
    <source>
        <dbReference type="EMBL" id="KAH7139046.1"/>
    </source>
</evidence>
<dbReference type="InterPro" id="IPR014044">
    <property type="entry name" value="CAP_dom"/>
</dbReference>
<dbReference type="OrthoDB" id="5350391at2759"/>
<keyword evidence="5" id="KW-1185">Reference proteome</keyword>
<dbReference type="EMBL" id="JAGMWT010000001">
    <property type="protein sequence ID" value="KAH7139046.1"/>
    <property type="molecule type" value="Genomic_DNA"/>
</dbReference>
<organism evidence="4 5">
    <name type="scientific">Dendryphion nanum</name>
    <dbReference type="NCBI Taxonomy" id="256645"/>
    <lineage>
        <taxon>Eukaryota</taxon>
        <taxon>Fungi</taxon>
        <taxon>Dikarya</taxon>
        <taxon>Ascomycota</taxon>
        <taxon>Pezizomycotina</taxon>
        <taxon>Dothideomycetes</taxon>
        <taxon>Pleosporomycetidae</taxon>
        <taxon>Pleosporales</taxon>
        <taxon>Torulaceae</taxon>
        <taxon>Dendryphion</taxon>
    </lineage>
</organism>
<feature type="region of interest" description="Disordered" evidence="1">
    <location>
        <begin position="45"/>
        <end position="104"/>
    </location>
</feature>
<evidence type="ECO:0000259" key="3">
    <source>
        <dbReference type="Pfam" id="PF00188"/>
    </source>
</evidence>
<comment type="caution">
    <text evidence="4">The sequence shown here is derived from an EMBL/GenBank/DDBJ whole genome shotgun (WGS) entry which is preliminary data.</text>
</comment>
<dbReference type="Proteomes" id="UP000700596">
    <property type="component" value="Unassembled WGS sequence"/>
</dbReference>
<feature type="signal peptide" evidence="2">
    <location>
        <begin position="1"/>
        <end position="16"/>
    </location>
</feature>
<reference evidence="4" key="1">
    <citation type="journal article" date="2021" name="Nat. Commun.">
        <title>Genetic determinants of endophytism in the Arabidopsis root mycobiome.</title>
        <authorList>
            <person name="Mesny F."/>
            <person name="Miyauchi S."/>
            <person name="Thiergart T."/>
            <person name="Pickel B."/>
            <person name="Atanasova L."/>
            <person name="Karlsson M."/>
            <person name="Huettel B."/>
            <person name="Barry K.W."/>
            <person name="Haridas S."/>
            <person name="Chen C."/>
            <person name="Bauer D."/>
            <person name="Andreopoulos W."/>
            <person name="Pangilinan J."/>
            <person name="LaButti K."/>
            <person name="Riley R."/>
            <person name="Lipzen A."/>
            <person name="Clum A."/>
            <person name="Drula E."/>
            <person name="Henrissat B."/>
            <person name="Kohler A."/>
            <person name="Grigoriev I.V."/>
            <person name="Martin F.M."/>
            <person name="Hacquard S."/>
        </authorList>
    </citation>
    <scope>NUCLEOTIDE SEQUENCE</scope>
    <source>
        <strain evidence="4">MPI-CAGE-CH-0243</strain>
    </source>
</reference>
<feature type="domain" description="SCP" evidence="3">
    <location>
        <begin position="116"/>
        <end position="237"/>
    </location>
</feature>
<evidence type="ECO:0000256" key="2">
    <source>
        <dbReference type="SAM" id="SignalP"/>
    </source>
</evidence>
<evidence type="ECO:0000256" key="1">
    <source>
        <dbReference type="SAM" id="MobiDB-lite"/>
    </source>
</evidence>
<feature type="chain" id="PRO_5040307388" description="SCP domain-containing protein" evidence="2">
    <location>
        <begin position="17"/>
        <end position="238"/>
    </location>
</feature>
<name>A0A9P9ELC9_9PLEO</name>
<dbReference type="SUPFAM" id="SSF55797">
    <property type="entry name" value="PR-1-like"/>
    <property type="match status" value="1"/>
</dbReference>
<dbReference type="Pfam" id="PF00188">
    <property type="entry name" value="CAP"/>
    <property type="match status" value="1"/>
</dbReference>